<dbReference type="EMBL" id="QGKX02001521">
    <property type="protein sequence ID" value="KAF3511440.1"/>
    <property type="molecule type" value="Genomic_DNA"/>
</dbReference>
<evidence type="ECO:0000313" key="3">
    <source>
        <dbReference type="EMBL" id="KAF3511440.1"/>
    </source>
</evidence>
<keyword evidence="1" id="KW-0175">Coiled coil</keyword>
<evidence type="ECO:0000256" key="1">
    <source>
        <dbReference type="SAM" id="Coils"/>
    </source>
</evidence>
<protein>
    <submittedName>
        <fullName evidence="3">Uncharacterized protein</fullName>
    </submittedName>
</protein>
<feature type="compositionally biased region" description="Basic and acidic residues" evidence="2">
    <location>
        <begin position="62"/>
        <end position="74"/>
    </location>
</feature>
<name>A0A8S9P847_BRACR</name>
<proteinExistence type="predicted"/>
<dbReference type="AlphaFoldDB" id="A0A8S9P847"/>
<feature type="region of interest" description="Disordered" evidence="2">
    <location>
        <begin position="50"/>
        <end position="255"/>
    </location>
</feature>
<evidence type="ECO:0000256" key="2">
    <source>
        <dbReference type="SAM" id="MobiDB-lite"/>
    </source>
</evidence>
<accession>A0A8S9P847</accession>
<feature type="coiled-coil region" evidence="1">
    <location>
        <begin position="351"/>
        <end position="434"/>
    </location>
</feature>
<comment type="caution">
    <text evidence="3">The sequence shown here is derived from an EMBL/GenBank/DDBJ whole genome shotgun (WGS) entry which is preliminary data.</text>
</comment>
<feature type="region of interest" description="Disordered" evidence="2">
    <location>
        <begin position="1"/>
        <end position="27"/>
    </location>
</feature>
<dbReference type="Proteomes" id="UP000712600">
    <property type="component" value="Unassembled WGS sequence"/>
</dbReference>
<feature type="compositionally biased region" description="Basic residues" evidence="2">
    <location>
        <begin position="91"/>
        <end position="102"/>
    </location>
</feature>
<feature type="compositionally biased region" description="Basic residues" evidence="2">
    <location>
        <begin position="129"/>
        <end position="140"/>
    </location>
</feature>
<evidence type="ECO:0000313" key="4">
    <source>
        <dbReference type="Proteomes" id="UP000712600"/>
    </source>
</evidence>
<sequence length="466" mass="51643">MVYHPGGIFEELSPLPPESLRDPRAEGQSWVDWESRLLCVFGPQKLQLLSKKSTSAGALESSRSEDVGASKERASSLVDEGVDAEPSASSPKKKMKSKKSKRKVTDETLDANSPLGEAVSLDDASTGSKTKKKKEWKKRPREGTTSSDDQDEALAEGREDAAEGLVEADSVEAVSEDRPKKKAKKKSAETEPRPSVDGFTPVDVAGRGSLSPETPLEKRRKVSASDSRSESAASERSAPDSITRRGARSEGSLAKRGGIEFPNRVQFAYDEKTPLIFNPLHCAELTRQICGGTRELPPIGDLYFKDEYIDAAFTRKRSDTSMNFLVEKYDRTLKQTMVQLGASEKLAQARLKAIKRVRAEHKKANDKAAEEKEILRAKFEELEGKLKSDRASKKKLAREKARLERATAALEKEKAELREERDAVVEKLIKERQRLKDSRSLEVTREREWVQAAMTDKANPSGSASP</sequence>
<organism evidence="3 4">
    <name type="scientific">Brassica cretica</name>
    <name type="common">Mustard</name>
    <dbReference type="NCBI Taxonomy" id="69181"/>
    <lineage>
        <taxon>Eukaryota</taxon>
        <taxon>Viridiplantae</taxon>
        <taxon>Streptophyta</taxon>
        <taxon>Embryophyta</taxon>
        <taxon>Tracheophyta</taxon>
        <taxon>Spermatophyta</taxon>
        <taxon>Magnoliopsida</taxon>
        <taxon>eudicotyledons</taxon>
        <taxon>Gunneridae</taxon>
        <taxon>Pentapetalae</taxon>
        <taxon>rosids</taxon>
        <taxon>malvids</taxon>
        <taxon>Brassicales</taxon>
        <taxon>Brassicaceae</taxon>
        <taxon>Brassiceae</taxon>
        <taxon>Brassica</taxon>
    </lineage>
</organism>
<gene>
    <name evidence="3" type="ORF">F2Q69_00005583</name>
</gene>
<feature type="compositionally biased region" description="Low complexity" evidence="2">
    <location>
        <begin position="224"/>
        <end position="241"/>
    </location>
</feature>
<reference evidence="3" key="1">
    <citation type="submission" date="2019-12" db="EMBL/GenBank/DDBJ databases">
        <title>Genome sequencing and annotation of Brassica cretica.</title>
        <authorList>
            <person name="Studholme D.J."/>
            <person name="Sarris P."/>
        </authorList>
    </citation>
    <scope>NUCLEOTIDE SEQUENCE</scope>
    <source>
        <strain evidence="3">PFS-109/04</strain>
        <tissue evidence="3">Leaf</tissue>
    </source>
</reference>